<reference evidence="2" key="1">
    <citation type="submission" date="2021-08" db="EMBL/GenBank/DDBJ databases">
        <title>WGS assembly of Ceratopteris richardii.</title>
        <authorList>
            <person name="Marchant D.B."/>
            <person name="Chen G."/>
            <person name="Jenkins J."/>
            <person name="Shu S."/>
            <person name="Leebens-Mack J."/>
            <person name="Grimwood J."/>
            <person name="Schmutz J."/>
            <person name="Soltis P."/>
            <person name="Soltis D."/>
            <person name="Chen Z.-H."/>
        </authorList>
    </citation>
    <scope>NUCLEOTIDE SEQUENCE</scope>
    <source>
        <strain evidence="2">Whitten #5841</strain>
        <tissue evidence="2">Leaf</tissue>
    </source>
</reference>
<feature type="compositionally biased region" description="Basic and acidic residues" evidence="1">
    <location>
        <begin position="10"/>
        <end position="19"/>
    </location>
</feature>
<evidence type="ECO:0000256" key="1">
    <source>
        <dbReference type="SAM" id="MobiDB-lite"/>
    </source>
</evidence>
<feature type="region of interest" description="Disordered" evidence="1">
    <location>
        <begin position="1"/>
        <end position="75"/>
    </location>
</feature>
<dbReference type="AlphaFoldDB" id="A0A8T2RHZ1"/>
<keyword evidence="3" id="KW-1185">Reference proteome</keyword>
<feature type="region of interest" description="Disordered" evidence="1">
    <location>
        <begin position="91"/>
        <end position="117"/>
    </location>
</feature>
<evidence type="ECO:0000313" key="2">
    <source>
        <dbReference type="EMBL" id="KAH7296019.1"/>
    </source>
</evidence>
<dbReference type="EMBL" id="CM035431">
    <property type="protein sequence ID" value="KAH7296019.1"/>
    <property type="molecule type" value="Genomic_DNA"/>
</dbReference>
<accession>A0A8T2RHZ1</accession>
<feature type="compositionally biased region" description="Basic and acidic residues" evidence="1">
    <location>
        <begin position="34"/>
        <end position="44"/>
    </location>
</feature>
<gene>
    <name evidence="2" type="ORF">KP509_26G004300</name>
</gene>
<organism evidence="2 3">
    <name type="scientific">Ceratopteris richardii</name>
    <name type="common">Triangle waterfern</name>
    <dbReference type="NCBI Taxonomy" id="49495"/>
    <lineage>
        <taxon>Eukaryota</taxon>
        <taxon>Viridiplantae</taxon>
        <taxon>Streptophyta</taxon>
        <taxon>Embryophyta</taxon>
        <taxon>Tracheophyta</taxon>
        <taxon>Polypodiopsida</taxon>
        <taxon>Polypodiidae</taxon>
        <taxon>Polypodiales</taxon>
        <taxon>Pteridineae</taxon>
        <taxon>Pteridaceae</taxon>
        <taxon>Parkerioideae</taxon>
        <taxon>Ceratopteris</taxon>
    </lineage>
</organism>
<dbReference type="OrthoDB" id="10535454at2759"/>
<feature type="compositionally biased region" description="Polar residues" evidence="1">
    <location>
        <begin position="94"/>
        <end position="106"/>
    </location>
</feature>
<feature type="compositionally biased region" description="Basic and acidic residues" evidence="1">
    <location>
        <begin position="58"/>
        <end position="69"/>
    </location>
</feature>
<protein>
    <submittedName>
        <fullName evidence="2">Uncharacterized protein</fullName>
    </submittedName>
</protein>
<proteinExistence type="predicted"/>
<name>A0A8T2RHZ1_CERRI</name>
<comment type="caution">
    <text evidence="2">The sequence shown here is derived from an EMBL/GenBank/DDBJ whole genome shotgun (WGS) entry which is preliminary data.</text>
</comment>
<sequence length="117" mass="12616">MQSAGANQPENKEMHRSYLDNKLGAAARNTASKQEPKTVTELHKQGAPCAAEVAKQGDIARADEPRRASEVNASSANPSFMENVYEVKEKGQEALSSLSQKISEMTDNLPGRARDGS</sequence>
<evidence type="ECO:0000313" key="3">
    <source>
        <dbReference type="Proteomes" id="UP000825935"/>
    </source>
</evidence>
<dbReference type="Proteomes" id="UP000825935">
    <property type="component" value="Chromosome 26"/>
</dbReference>